<accession>A0A4V1C6F9</accession>
<proteinExistence type="predicted"/>
<evidence type="ECO:0000313" key="2">
    <source>
        <dbReference type="Proteomes" id="UP000294847"/>
    </source>
</evidence>
<name>A0A4V1C6F9_PYROR</name>
<organism evidence="1 2">
    <name type="scientific">Pyricularia oryzae</name>
    <name type="common">Rice blast fungus</name>
    <name type="synonym">Magnaporthe oryzae</name>
    <dbReference type="NCBI Taxonomy" id="318829"/>
    <lineage>
        <taxon>Eukaryota</taxon>
        <taxon>Fungi</taxon>
        <taxon>Dikarya</taxon>
        <taxon>Ascomycota</taxon>
        <taxon>Pezizomycotina</taxon>
        <taxon>Sordariomycetes</taxon>
        <taxon>Sordariomycetidae</taxon>
        <taxon>Magnaporthales</taxon>
        <taxon>Pyriculariaceae</taxon>
        <taxon>Pyricularia</taxon>
    </lineage>
</organism>
<protein>
    <submittedName>
        <fullName evidence="1">Uncharacterized protein</fullName>
    </submittedName>
</protein>
<reference evidence="1 2" key="1">
    <citation type="journal article" date="2019" name="Mol. Biol. Evol.">
        <title>Blast fungal genomes show frequent chromosomal changes, gene gains and losses, and effector gene turnover.</title>
        <authorList>
            <person name="Gomez Luciano L.B."/>
            <person name="Jason Tsai I."/>
            <person name="Chuma I."/>
            <person name="Tosa Y."/>
            <person name="Chen Y.H."/>
            <person name="Li J.Y."/>
            <person name="Li M.Y."/>
            <person name="Jade Lu M.Y."/>
            <person name="Nakayashiki H."/>
            <person name="Li W.H."/>
        </authorList>
    </citation>
    <scope>NUCLEOTIDE SEQUENCE [LARGE SCALE GENOMIC DNA]</scope>
    <source>
        <strain evidence="1">MZ5-1-6</strain>
    </source>
</reference>
<sequence length="256" mass="28917">MQAHEDLAALFSRNLILDASKIQQIQIQEQPQQEAPEPQPITYSISQHYHHSVYHVAPVAAQPDRPASEPPQSEHQGVEAILTSHGVDPATLSQSQVQLFKEADDAQKLRLLELWRICPPTATHNSNPALAHNSTSLEQEEQLARMRYEEQQQMDDAMAMSMDGTSVMVPIQGGDGRWQVPEAAQDYMMEPYMSSGYEELARSAMPMAYKPATDPVYKSACLPIDYRSAHMPIDWALRQQKMENDYGAFAQCRMEY</sequence>
<dbReference type="AlphaFoldDB" id="A0A4V1C6F9"/>
<evidence type="ECO:0000313" key="1">
    <source>
        <dbReference type="EMBL" id="QBZ59745.1"/>
    </source>
</evidence>
<gene>
    <name evidence="1" type="ORF">PoMZ_04708</name>
</gene>
<dbReference type="Proteomes" id="UP000294847">
    <property type="component" value="Chromosome 3"/>
</dbReference>
<dbReference type="EMBL" id="CP034206">
    <property type="protein sequence ID" value="QBZ59745.1"/>
    <property type="molecule type" value="Genomic_DNA"/>
</dbReference>